<dbReference type="PANTHER" id="PTHR43032:SF2">
    <property type="entry name" value="BLL0505 PROTEIN"/>
    <property type="match status" value="1"/>
</dbReference>
<keyword evidence="3" id="KW-1185">Reference proteome</keyword>
<accession>A0A844D7A9</accession>
<evidence type="ECO:0000259" key="1">
    <source>
        <dbReference type="Pfam" id="PF00174"/>
    </source>
</evidence>
<sequence>MSRKIWTPPTPAIDTGRRRLLLSLGGAAAALLSGCEPSADDTVQTALKRVSRLNDAAQAALFRPQTLAPLFKRSELTLPFRFNAFYSEASVPEIDADRWRFKVEGLVRTPGEWTLKQLQALPPLTEITRLACIEGWSAIGEWTGVPLHHFLHLIGADTGAKYVAFTCADGYYTSIDMASALHPQTMLAFGFNGANDLPDEFGFPLRLRIPTKLGFKNPKHLTGMRVSNQFSSGYWEDLQGYNWFAGL</sequence>
<dbReference type="Gene3D" id="3.90.420.10">
    <property type="entry name" value="Oxidoreductase, molybdopterin-binding domain"/>
    <property type="match status" value="1"/>
</dbReference>
<dbReference type="PROSITE" id="PS51257">
    <property type="entry name" value="PROKAR_LIPOPROTEIN"/>
    <property type="match status" value="1"/>
</dbReference>
<evidence type="ECO:0000313" key="2">
    <source>
        <dbReference type="EMBL" id="MRW83400.1"/>
    </source>
</evidence>
<dbReference type="AlphaFoldDB" id="A0A844D7A9"/>
<organism evidence="2 3">
    <name type="scientific">Duganella aquatilis</name>
    <dbReference type="NCBI Taxonomy" id="2666082"/>
    <lineage>
        <taxon>Bacteria</taxon>
        <taxon>Pseudomonadati</taxon>
        <taxon>Pseudomonadota</taxon>
        <taxon>Betaproteobacteria</taxon>
        <taxon>Burkholderiales</taxon>
        <taxon>Oxalobacteraceae</taxon>
        <taxon>Telluria group</taxon>
        <taxon>Duganella</taxon>
    </lineage>
</organism>
<comment type="caution">
    <text evidence="2">The sequence shown here is derived from an EMBL/GenBank/DDBJ whole genome shotgun (WGS) entry which is preliminary data.</text>
</comment>
<reference evidence="2 3" key="1">
    <citation type="submission" date="2019-11" db="EMBL/GenBank/DDBJ databases">
        <title>Novel species isolated from a subtropical stream in China.</title>
        <authorList>
            <person name="Lu H."/>
        </authorList>
    </citation>
    <scope>NUCLEOTIDE SEQUENCE [LARGE SCALE GENOMIC DNA]</scope>
    <source>
        <strain evidence="2 3">FT26W</strain>
    </source>
</reference>
<dbReference type="PANTHER" id="PTHR43032">
    <property type="entry name" value="PROTEIN-METHIONINE-SULFOXIDE REDUCTASE"/>
    <property type="match status" value="1"/>
</dbReference>
<name>A0A844D7A9_9BURK</name>
<dbReference type="InterPro" id="IPR000572">
    <property type="entry name" value="OxRdtase_Mopterin-bd_dom"/>
</dbReference>
<proteinExistence type="predicted"/>
<dbReference type="Pfam" id="PF00174">
    <property type="entry name" value="Oxidored_molyb"/>
    <property type="match status" value="1"/>
</dbReference>
<dbReference type="InterPro" id="IPR036374">
    <property type="entry name" value="OxRdtase_Mopterin-bd_sf"/>
</dbReference>
<evidence type="ECO:0000313" key="3">
    <source>
        <dbReference type="Proteomes" id="UP000439986"/>
    </source>
</evidence>
<dbReference type="EMBL" id="WKJL01000002">
    <property type="protein sequence ID" value="MRW83400.1"/>
    <property type="molecule type" value="Genomic_DNA"/>
</dbReference>
<gene>
    <name evidence="2" type="ORF">GJ698_04765</name>
</gene>
<protein>
    <submittedName>
        <fullName evidence="2">Molybdopterin-dependent oxidoreductase</fullName>
    </submittedName>
</protein>
<dbReference type="SUPFAM" id="SSF56524">
    <property type="entry name" value="Oxidoreductase molybdopterin-binding domain"/>
    <property type="match status" value="1"/>
</dbReference>
<dbReference type="Proteomes" id="UP000439986">
    <property type="component" value="Unassembled WGS sequence"/>
</dbReference>
<dbReference type="RefSeq" id="WP_154356467.1">
    <property type="nucleotide sequence ID" value="NZ_WKJL01000002.1"/>
</dbReference>
<feature type="domain" description="Oxidoreductase molybdopterin-binding" evidence="1">
    <location>
        <begin position="90"/>
        <end position="235"/>
    </location>
</feature>